<evidence type="ECO:0000313" key="2">
    <source>
        <dbReference type="EMBL" id="QHU14957.1"/>
    </source>
</evidence>
<feature type="region of interest" description="Disordered" evidence="1">
    <location>
        <begin position="37"/>
        <end position="98"/>
    </location>
</feature>
<proteinExistence type="predicted"/>
<protein>
    <submittedName>
        <fullName evidence="2">Uncharacterized protein</fullName>
    </submittedName>
</protein>
<feature type="compositionally biased region" description="Basic and acidic residues" evidence="1">
    <location>
        <begin position="89"/>
        <end position="98"/>
    </location>
</feature>
<evidence type="ECO:0000256" key="1">
    <source>
        <dbReference type="SAM" id="MobiDB-lite"/>
    </source>
</evidence>
<accession>A0A6C0KDZ0</accession>
<reference evidence="2" key="1">
    <citation type="journal article" date="2020" name="Nature">
        <title>Giant virus diversity and host interactions through global metagenomics.</title>
        <authorList>
            <person name="Schulz F."/>
            <person name="Roux S."/>
            <person name="Paez-Espino D."/>
            <person name="Jungbluth S."/>
            <person name="Walsh D.A."/>
            <person name="Denef V.J."/>
            <person name="McMahon K.D."/>
            <person name="Konstantinidis K.T."/>
            <person name="Eloe-Fadrosh E.A."/>
            <person name="Kyrpides N.C."/>
            <person name="Woyke T."/>
        </authorList>
    </citation>
    <scope>NUCLEOTIDE SEQUENCE</scope>
    <source>
        <strain evidence="2">GVMAG-S-1102244-55</strain>
    </source>
</reference>
<dbReference type="EMBL" id="MN740847">
    <property type="protein sequence ID" value="QHU14957.1"/>
    <property type="molecule type" value="Genomic_DNA"/>
</dbReference>
<sequence>MNFEKVYKPPKPFWAMNIPELVAYNNKCKKLDEYFFKRKPLKTPRSGGSNIKRRKRKTRNRKNRKTRRRKNKRTRRRRKLTTIRSSNKHHTDQSETKT</sequence>
<name>A0A6C0KDZ0_9ZZZZ</name>
<dbReference type="AlphaFoldDB" id="A0A6C0KDZ0"/>
<feature type="compositionally biased region" description="Basic residues" evidence="1">
    <location>
        <begin position="51"/>
        <end position="81"/>
    </location>
</feature>
<organism evidence="2">
    <name type="scientific">viral metagenome</name>
    <dbReference type="NCBI Taxonomy" id="1070528"/>
    <lineage>
        <taxon>unclassified sequences</taxon>
        <taxon>metagenomes</taxon>
        <taxon>organismal metagenomes</taxon>
    </lineage>
</organism>